<protein>
    <submittedName>
        <fullName evidence="5">DNA-binding GntR family transcriptional regulator</fullName>
    </submittedName>
</protein>
<reference evidence="5 6" key="1">
    <citation type="submission" date="2020-08" db="EMBL/GenBank/DDBJ databases">
        <title>Genomic Encyclopedia of Type Strains, Phase IV (KMG-IV): sequencing the most valuable type-strain genomes for metagenomic binning, comparative biology and taxonomic classification.</title>
        <authorList>
            <person name="Goeker M."/>
        </authorList>
    </citation>
    <scope>NUCLEOTIDE SEQUENCE [LARGE SCALE GENOMIC DNA]</scope>
    <source>
        <strain evidence="5 6">DSM 100211</strain>
    </source>
</reference>
<dbReference type="PANTHER" id="PTHR43537">
    <property type="entry name" value="TRANSCRIPTIONAL REGULATOR, GNTR FAMILY"/>
    <property type="match status" value="1"/>
</dbReference>
<accession>A0A7W6D9E6</accession>
<dbReference type="InterPro" id="IPR036390">
    <property type="entry name" value="WH_DNA-bd_sf"/>
</dbReference>
<evidence type="ECO:0000313" key="6">
    <source>
        <dbReference type="Proteomes" id="UP000574761"/>
    </source>
</evidence>
<dbReference type="InterPro" id="IPR011711">
    <property type="entry name" value="GntR_C"/>
</dbReference>
<dbReference type="Gene3D" id="1.10.10.10">
    <property type="entry name" value="Winged helix-like DNA-binding domain superfamily/Winged helix DNA-binding domain"/>
    <property type="match status" value="2"/>
</dbReference>
<dbReference type="Proteomes" id="UP000574761">
    <property type="component" value="Unassembled WGS sequence"/>
</dbReference>
<dbReference type="SUPFAM" id="SSF48008">
    <property type="entry name" value="GntR ligand-binding domain-like"/>
    <property type="match status" value="1"/>
</dbReference>
<dbReference type="Pfam" id="PF07729">
    <property type="entry name" value="FCD"/>
    <property type="match status" value="1"/>
</dbReference>
<sequence length="303" mass="34878">MKKKWLETDMARNSLSPQISTSIIEFVRANGMRKGEHLPLQMLADTFRVSRAPVMSALRKLEERGIVRAEPNRGYFLGMDSDKIEVAKEDGGEHPEGDEAAYFRIAEDRLSGALSERVSESELMRIYELPRTKLLKVLHRIAEEGWIERLPGNGWSFTRTLTSRQSYEEGYVFRAVIEQQAMLLPTFELNKEGFLKARETQTALRDGGYEHWSRAEIFKANNDFHETLVACAGNEFFLDSIKRINRLRRLVEYHVTIDRSRLPRQTTEHLHILDLLEAGRRTEAAAFLYTHIMGAGRIKAPQV</sequence>
<evidence type="ECO:0000256" key="2">
    <source>
        <dbReference type="ARBA" id="ARBA00023125"/>
    </source>
</evidence>
<feature type="domain" description="HTH gntR-type" evidence="4">
    <location>
        <begin position="13"/>
        <end position="80"/>
    </location>
</feature>
<dbReference type="GO" id="GO:0003700">
    <property type="term" value="F:DNA-binding transcription factor activity"/>
    <property type="evidence" value="ECO:0007669"/>
    <property type="project" value="InterPro"/>
</dbReference>
<keyword evidence="2 5" id="KW-0238">DNA-binding</keyword>
<dbReference type="InterPro" id="IPR036388">
    <property type="entry name" value="WH-like_DNA-bd_sf"/>
</dbReference>
<dbReference type="GO" id="GO:0003677">
    <property type="term" value="F:DNA binding"/>
    <property type="evidence" value="ECO:0007669"/>
    <property type="project" value="UniProtKB-KW"/>
</dbReference>
<evidence type="ECO:0000259" key="4">
    <source>
        <dbReference type="PROSITE" id="PS50949"/>
    </source>
</evidence>
<evidence type="ECO:0000256" key="3">
    <source>
        <dbReference type="ARBA" id="ARBA00023163"/>
    </source>
</evidence>
<dbReference type="AlphaFoldDB" id="A0A7W6D9E6"/>
<keyword evidence="3" id="KW-0804">Transcription</keyword>
<dbReference type="Gene3D" id="1.20.120.530">
    <property type="entry name" value="GntR ligand-binding domain-like"/>
    <property type="match status" value="1"/>
</dbReference>
<dbReference type="PANTHER" id="PTHR43537:SF5">
    <property type="entry name" value="UXU OPERON TRANSCRIPTIONAL REGULATOR"/>
    <property type="match status" value="1"/>
</dbReference>
<organism evidence="5 6">
    <name type="scientific">Mycoplana azooxidifex</name>
    <dbReference type="NCBI Taxonomy" id="1636188"/>
    <lineage>
        <taxon>Bacteria</taxon>
        <taxon>Pseudomonadati</taxon>
        <taxon>Pseudomonadota</taxon>
        <taxon>Alphaproteobacteria</taxon>
        <taxon>Hyphomicrobiales</taxon>
        <taxon>Rhizobiaceae</taxon>
        <taxon>Mycoplana</taxon>
    </lineage>
</organism>
<gene>
    <name evidence="5" type="ORF">GGQ64_004369</name>
</gene>
<dbReference type="SMART" id="SM00345">
    <property type="entry name" value="HTH_GNTR"/>
    <property type="match status" value="2"/>
</dbReference>
<dbReference type="InterPro" id="IPR008920">
    <property type="entry name" value="TF_FadR/GntR_C"/>
</dbReference>
<keyword evidence="1" id="KW-0805">Transcription regulation</keyword>
<evidence type="ECO:0000256" key="1">
    <source>
        <dbReference type="ARBA" id="ARBA00023015"/>
    </source>
</evidence>
<comment type="caution">
    <text evidence="5">The sequence shown here is derived from an EMBL/GenBank/DDBJ whole genome shotgun (WGS) entry which is preliminary data.</text>
</comment>
<dbReference type="PROSITE" id="PS50949">
    <property type="entry name" value="HTH_GNTR"/>
    <property type="match status" value="1"/>
</dbReference>
<dbReference type="SUPFAM" id="SSF46785">
    <property type="entry name" value="Winged helix' DNA-binding domain"/>
    <property type="match status" value="1"/>
</dbReference>
<proteinExistence type="predicted"/>
<evidence type="ECO:0000313" key="5">
    <source>
        <dbReference type="EMBL" id="MBB3979133.1"/>
    </source>
</evidence>
<name>A0A7W6D9E6_9HYPH</name>
<dbReference type="Pfam" id="PF00392">
    <property type="entry name" value="GntR"/>
    <property type="match status" value="1"/>
</dbReference>
<dbReference type="SMART" id="SM00895">
    <property type="entry name" value="FCD"/>
    <property type="match status" value="1"/>
</dbReference>
<keyword evidence="6" id="KW-1185">Reference proteome</keyword>
<dbReference type="InterPro" id="IPR000524">
    <property type="entry name" value="Tscrpt_reg_HTH_GntR"/>
</dbReference>
<dbReference type="EMBL" id="JACIEE010000009">
    <property type="protein sequence ID" value="MBB3979133.1"/>
    <property type="molecule type" value="Genomic_DNA"/>
</dbReference>